<evidence type="ECO:0000313" key="1">
    <source>
        <dbReference type="EMBL" id="QJA94958.1"/>
    </source>
</evidence>
<reference evidence="1" key="1">
    <citation type="submission" date="2020-03" db="EMBL/GenBank/DDBJ databases">
        <title>The deep terrestrial virosphere.</title>
        <authorList>
            <person name="Holmfeldt K."/>
            <person name="Nilsson E."/>
            <person name="Simone D."/>
            <person name="Lopez-Fernandez M."/>
            <person name="Wu X."/>
            <person name="de Brujin I."/>
            <person name="Lundin D."/>
            <person name="Andersson A."/>
            <person name="Bertilsson S."/>
            <person name="Dopson M."/>
        </authorList>
    </citation>
    <scope>NUCLEOTIDE SEQUENCE</scope>
    <source>
        <strain evidence="1">MM415B03693</strain>
    </source>
</reference>
<dbReference type="EMBL" id="MT143275">
    <property type="protein sequence ID" value="QJA94958.1"/>
    <property type="molecule type" value="Genomic_DNA"/>
</dbReference>
<proteinExistence type="predicted"/>
<organism evidence="1">
    <name type="scientific">viral metagenome</name>
    <dbReference type="NCBI Taxonomy" id="1070528"/>
    <lineage>
        <taxon>unclassified sequences</taxon>
        <taxon>metagenomes</taxon>
        <taxon>organismal metagenomes</taxon>
    </lineage>
</organism>
<sequence length="65" mass="7573">MAIDFYVIELPVITRKNGNHKKPVPINNELHFMHGNGCKDWGNCLTCQKEDCDWQAYPKNRAKKL</sequence>
<accession>A0A6M3LQ06</accession>
<dbReference type="AlphaFoldDB" id="A0A6M3LQ06"/>
<gene>
    <name evidence="1" type="ORF">MM415B03693_0004</name>
</gene>
<protein>
    <submittedName>
        <fullName evidence="1">Uncharacterized protein</fullName>
    </submittedName>
</protein>
<name>A0A6M3LQ06_9ZZZZ</name>